<dbReference type="RefSeq" id="XP_041191328.1">
    <property type="nucleotide sequence ID" value="XM_041336082.1"/>
</dbReference>
<name>A0A9P7E7F3_9AGAM</name>
<accession>A0A9P7E7F3</accession>
<gene>
    <name evidence="2" type="ORF">BJ212DRAFT_1365749</name>
</gene>
<feature type="chain" id="PRO_5040416517" description="Secreted protein" evidence="1">
    <location>
        <begin position="17"/>
        <end position="87"/>
    </location>
</feature>
<dbReference type="Proteomes" id="UP000807769">
    <property type="component" value="Unassembled WGS sequence"/>
</dbReference>
<dbReference type="GeneID" id="64630099"/>
<dbReference type="OrthoDB" id="2703665at2759"/>
<dbReference type="AlphaFoldDB" id="A0A9P7E7F3"/>
<evidence type="ECO:0000313" key="2">
    <source>
        <dbReference type="EMBL" id="KAG1813567.1"/>
    </source>
</evidence>
<evidence type="ECO:0008006" key="4">
    <source>
        <dbReference type="Google" id="ProtNLM"/>
    </source>
</evidence>
<keyword evidence="3" id="KW-1185">Reference proteome</keyword>
<reference evidence="2" key="1">
    <citation type="journal article" date="2020" name="New Phytol.">
        <title>Comparative genomics reveals dynamic genome evolution in host specialist ectomycorrhizal fungi.</title>
        <authorList>
            <person name="Lofgren L.A."/>
            <person name="Nguyen N.H."/>
            <person name="Vilgalys R."/>
            <person name="Ruytinx J."/>
            <person name="Liao H.L."/>
            <person name="Branco S."/>
            <person name="Kuo A."/>
            <person name="LaButti K."/>
            <person name="Lipzen A."/>
            <person name="Andreopoulos W."/>
            <person name="Pangilinan J."/>
            <person name="Riley R."/>
            <person name="Hundley H."/>
            <person name="Na H."/>
            <person name="Barry K."/>
            <person name="Grigoriev I.V."/>
            <person name="Stajich J.E."/>
            <person name="Kennedy P.G."/>
        </authorList>
    </citation>
    <scope>NUCLEOTIDE SEQUENCE</scope>
    <source>
        <strain evidence="2">MN1</strain>
    </source>
</reference>
<sequence>MPSLAAFFPLPTLVSALLPCLLTSNPLSAWCSLVKVLHGSTLFYVMAGLGTSDISNFRDGQILYADISCHQRRTQCSCLTRRRSISP</sequence>
<keyword evidence="1" id="KW-0732">Signal</keyword>
<evidence type="ECO:0000313" key="3">
    <source>
        <dbReference type="Proteomes" id="UP000807769"/>
    </source>
</evidence>
<dbReference type="EMBL" id="JABBWG010000023">
    <property type="protein sequence ID" value="KAG1813567.1"/>
    <property type="molecule type" value="Genomic_DNA"/>
</dbReference>
<organism evidence="2 3">
    <name type="scientific">Suillus subaureus</name>
    <dbReference type="NCBI Taxonomy" id="48587"/>
    <lineage>
        <taxon>Eukaryota</taxon>
        <taxon>Fungi</taxon>
        <taxon>Dikarya</taxon>
        <taxon>Basidiomycota</taxon>
        <taxon>Agaricomycotina</taxon>
        <taxon>Agaricomycetes</taxon>
        <taxon>Agaricomycetidae</taxon>
        <taxon>Boletales</taxon>
        <taxon>Suillineae</taxon>
        <taxon>Suillaceae</taxon>
        <taxon>Suillus</taxon>
    </lineage>
</organism>
<comment type="caution">
    <text evidence="2">The sequence shown here is derived from an EMBL/GenBank/DDBJ whole genome shotgun (WGS) entry which is preliminary data.</text>
</comment>
<protein>
    <recommendedName>
        <fullName evidence="4">Secreted protein</fullName>
    </recommendedName>
</protein>
<feature type="signal peptide" evidence="1">
    <location>
        <begin position="1"/>
        <end position="16"/>
    </location>
</feature>
<proteinExistence type="predicted"/>
<evidence type="ECO:0000256" key="1">
    <source>
        <dbReference type="SAM" id="SignalP"/>
    </source>
</evidence>